<dbReference type="PANTHER" id="PTHR43433:SF5">
    <property type="entry name" value="AB HYDROLASE-1 DOMAIN-CONTAINING PROTEIN"/>
    <property type="match status" value="1"/>
</dbReference>
<dbReference type="AlphaFoldDB" id="A3VHI4"/>
<keyword evidence="2" id="KW-0378">Hydrolase</keyword>
<dbReference type="InterPro" id="IPR029058">
    <property type="entry name" value="AB_hydrolase_fold"/>
</dbReference>
<evidence type="ECO:0000259" key="1">
    <source>
        <dbReference type="Pfam" id="PF00561"/>
    </source>
</evidence>
<organism evidence="2 3">
    <name type="scientific">Maritimibacter alkaliphilus HTCC2654</name>
    <dbReference type="NCBI Taxonomy" id="314271"/>
    <lineage>
        <taxon>Bacteria</taxon>
        <taxon>Pseudomonadati</taxon>
        <taxon>Pseudomonadota</taxon>
        <taxon>Alphaproteobacteria</taxon>
        <taxon>Rhodobacterales</taxon>
        <taxon>Roseobacteraceae</taxon>
        <taxon>Maritimibacter</taxon>
    </lineage>
</organism>
<reference evidence="2 3" key="1">
    <citation type="journal article" date="2010" name="J. Bacteriol.">
        <title>Genome sequences of Pelagibaca bermudensis HTCC2601T and Maritimibacter alkaliphilus HTCC2654T, the type strains of two marine Roseobacter genera.</title>
        <authorList>
            <person name="Thrash J.C."/>
            <person name="Cho J.C."/>
            <person name="Ferriera S."/>
            <person name="Johnson J."/>
            <person name="Vergin K.L."/>
            <person name="Giovannoni S.J."/>
        </authorList>
    </citation>
    <scope>NUCLEOTIDE SEQUENCE [LARGE SCALE GENOMIC DNA]</scope>
    <source>
        <strain evidence="2 3">HTCC2654</strain>
    </source>
</reference>
<name>A3VHI4_9RHOB</name>
<evidence type="ECO:0000313" key="2">
    <source>
        <dbReference type="EMBL" id="EAQ12175.1"/>
    </source>
</evidence>
<dbReference type="HOGENOM" id="CLU_020336_0_0_5"/>
<dbReference type="PANTHER" id="PTHR43433">
    <property type="entry name" value="HYDROLASE, ALPHA/BETA FOLD FAMILY PROTEIN"/>
    <property type="match status" value="1"/>
</dbReference>
<dbReference type="SUPFAM" id="SSF53474">
    <property type="entry name" value="alpha/beta-Hydrolases"/>
    <property type="match status" value="1"/>
</dbReference>
<comment type="caution">
    <text evidence="2">The sequence shown here is derived from an EMBL/GenBank/DDBJ whole genome shotgun (WGS) entry which is preliminary data.</text>
</comment>
<accession>A3VHI4</accession>
<dbReference type="Pfam" id="PF00561">
    <property type="entry name" value="Abhydrolase_1"/>
    <property type="match status" value="1"/>
</dbReference>
<feature type="domain" description="AB hydrolase-1" evidence="1">
    <location>
        <begin position="24"/>
        <end position="262"/>
    </location>
</feature>
<dbReference type="eggNOG" id="COG2267">
    <property type="taxonomic scope" value="Bacteria"/>
</dbReference>
<dbReference type="ESTHER" id="9rhob-a3vhi4">
    <property type="family name" value="Aclacinomycin-methylesterase_RdmC"/>
</dbReference>
<keyword evidence="3" id="KW-1185">Reference proteome</keyword>
<dbReference type="GO" id="GO:0046503">
    <property type="term" value="P:glycerolipid catabolic process"/>
    <property type="evidence" value="ECO:0007669"/>
    <property type="project" value="TreeGrafter"/>
</dbReference>
<gene>
    <name evidence="2" type="ORF">RB2654_08217</name>
</gene>
<dbReference type="EMBL" id="AAMT01000009">
    <property type="protein sequence ID" value="EAQ12175.1"/>
    <property type="molecule type" value="Genomic_DNA"/>
</dbReference>
<dbReference type="PRINTS" id="PR00111">
    <property type="entry name" value="ABHYDROLASE"/>
</dbReference>
<proteinExistence type="predicted"/>
<dbReference type="Gene3D" id="3.40.50.1820">
    <property type="entry name" value="alpha/beta hydrolase"/>
    <property type="match status" value="1"/>
</dbReference>
<dbReference type="STRING" id="314271.RB2654_08217"/>
<sequence length="287" mass="30517">MNIRIVENGPVRLATETFGDPAHPALLLIMGANASMLEWPEAFCEALATHGRFVIRFDHRDTGQSSQFPAGDPGYTVDDMATDIIAILDAYGCADADMVGMSLGGYIAQMVAERHPDRVRTLTLIASEPLGWDGADLPPISEAFLAHFGGLASLDMADRAAVGAFLLEIARLCAGSAFSFARDDISARIARDLGRRDGFETLFNHATLEVVSDWAGAYARITLPTLVIHGTEDPILPFAKGMALAGGIPGARLEPLEGVGHELPGPLLEPIAALIADHVGARSRPRP</sequence>
<dbReference type="RefSeq" id="WP_008330454.1">
    <property type="nucleotide sequence ID" value="NZ_CH902578.1"/>
</dbReference>
<dbReference type="InterPro" id="IPR000073">
    <property type="entry name" value="AB_hydrolase_1"/>
</dbReference>
<dbReference type="GO" id="GO:0004806">
    <property type="term" value="F:triacylglycerol lipase activity"/>
    <property type="evidence" value="ECO:0007669"/>
    <property type="project" value="TreeGrafter"/>
</dbReference>
<evidence type="ECO:0000313" key="3">
    <source>
        <dbReference type="Proteomes" id="UP000002931"/>
    </source>
</evidence>
<protein>
    <submittedName>
        <fullName evidence="2">Putative hydrolase</fullName>
    </submittedName>
</protein>
<dbReference type="Proteomes" id="UP000002931">
    <property type="component" value="Unassembled WGS sequence"/>
</dbReference>
<dbReference type="InterPro" id="IPR050471">
    <property type="entry name" value="AB_hydrolase"/>
</dbReference>